<comment type="caution">
    <text evidence="10">The sequence shown here is derived from an EMBL/GenBank/DDBJ whole genome shotgun (WGS) entry which is preliminary data.</text>
</comment>
<evidence type="ECO:0000259" key="8">
    <source>
        <dbReference type="PROSITE" id="PS50177"/>
    </source>
</evidence>
<comment type="similarity">
    <text evidence="2">Belongs to the NXF family.</text>
</comment>
<proteinExistence type="inferred from homology"/>
<keyword evidence="11" id="KW-1185">Reference proteome</keyword>
<dbReference type="InterPro" id="IPR030217">
    <property type="entry name" value="NXF_fam"/>
</dbReference>
<evidence type="ECO:0000313" key="10">
    <source>
        <dbReference type="EMBL" id="GHJ87370.1"/>
    </source>
</evidence>
<dbReference type="Pfam" id="PF22602">
    <property type="entry name" value="NXF_NTF2"/>
    <property type="match status" value="1"/>
</dbReference>
<dbReference type="PANTHER" id="PTHR10662">
    <property type="entry name" value="NUCLEAR RNA EXPORT FACTOR"/>
    <property type="match status" value="1"/>
</dbReference>
<dbReference type="Gene3D" id="1.10.8.10">
    <property type="entry name" value="DNA helicase RuvA subunit, C-terminal domain"/>
    <property type="match status" value="1"/>
</dbReference>
<feature type="region of interest" description="Disordered" evidence="7">
    <location>
        <begin position="1"/>
        <end position="133"/>
    </location>
</feature>
<keyword evidence="6" id="KW-0539">Nucleus</keyword>
<evidence type="ECO:0000256" key="3">
    <source>
        <dbReference type="ARBA" id="ARBA00022448"/>
    </source>
</evidence>
<dbReference type="SMART" id="SM00804">
    <property type="entry name" value="TAP_C"/>
    <property type="match status" value="1"/>
</dbReference>
<keyword evidence="4" id="KW-0677">Repeat</keyword>
<dbReference type="PROSITE" id="PS50177">
    <property type="entry name" value="NTF2_DOMAIN"/>
    <property type="match status" value="1"/>
</dbReference>
<evidence type="ECO:0000259" key="9">
    <source>
        <dbReference type="PROSITE" id="PS51281"/>
    </source>
</evidence>
<evidence type="ECO:0000256" key="5">
    <source>
        <dbReference type="ARBA" id="ARBA00022816"/>
    </source>
</evidence>
<feature type="compositionally biased region" description="Low complexity" evidence="7">
    <location>
        <begin position="119"/>
        <end position="133"/>
    </location>
</feature>
<sequence length="624" mass="67990">MSLVNRPSHQPVVRPVNGNQRGVIGSVVGDSTRMDIERDAAGGRGRRGGGGGGGGRNSSSGRGRKGGRVGGGGPAHSDHQSGSRYTPLSGNGRHDPLSSSSRNRRPQATDSRSSRSDKNTTTANNGAAPAGDAGLHVRTIKEWLATRVRGPGILDLHSMVTDPLLVAPGIRMPGHPSAKGLHGEVFWKCIAEQDPHTHTLRLSHNDLTDLKTLAGLPKWLPHIRALDLSDNLDLSKVSMLDVLSTLSCVPTGKDGNKLGLYNLHELRLTNTKIRREFEREGRLTAYLREILARFPNLTMLDEELVPRISFPVSVDYPIKAIPATEMQEIRSKPFVWPFDVKGNFVETPVLETFATTFLAKFFAAFDSSRSSLLPVYAPQATLSHNFTYTIPRRRVKSEVTVAPGKTSWDHWNPTNRNLIRIGKPRRTNTLVVSDERSLTAWLLNTIPATKHPLDDPTKWMYDVLPLDAVAGVGRIMLTIHGEFVEEEKQLHRSFSRNIILSETQPGTPAAAAGWPGVILSDTLSVRPTCDISNFTKSLAVAGAQIVPRNLAPPPDGVPADIAARTDLSPEQMLVVVQVQARTNLVTPMAIDCAQTAGFNLDMALAKFQELQPQIPAHFFREGGA</sequence>
<comment type="subcellular location">
    <subcellularLocation>
        <location evidence="1">Nucleus</location>
    </subcellularLocation>
</comment>
<dbReference type="InterPro" id="IPR018222">
    <property type="entry name" value="Nuclear_transport_factor_2_euk"/>
</dbReference>
<dbReference type="Gene3D" id="3.10.450.50">
    <property type="match status" value="1"/>
</dbReference>
<dbReference type="InterPro" id="IPR001611">
    <property type="entry name" value="Leu-rich_rpt"/>
</dbReference>
<dbReference type="AlphaFoldDB" id="A0A8H3YF66"/>
<dbReference type="PANTHER" id="PTHR10662:SF22">
    <property type="entry name" value="NUCLEAR RNA EXPORT FACTOR 1"/>
    <property type="match status" value="1"/>
</dbReference>
<evidence type="ECO:0000256" key="7">
    <source>
        <dbReference type="SAM" id="MobiDB-lite"/>
    </source>
</evidence>
<dbReference type="InterPro" id="IPR005637">
    <property type="entry name" value="TAP_C_dom"/>
</dbReference>
<dbReference type="Proteomes" id="UP000620104">
    <property type="component" value="Unassembled WGS sequence"/>
</dbReference>
<dbReference type="OrthoDB" id="25872at2759"/>
<keyword evidence="3" id="KW-0813">Transport</keyword>
<dbReference type="SUPFAM" id="SSF52058">
    <property type="entry name" value="L domain-like"/>
    <property type="match status" value="1"/>
</dbReference>
<dbReference type="InterPro" id="IPR032710">
    <property type="entry name" value="NTF2-like_dom_sf"/>
</dbReference>
<feature type="domain" description="NTF2" evidence="8">
    <location>
        <begin position="353"/>
        <end position="525"/>
    </location>
</feature>
<feature type="domain" description="TAP-C" evidence="9">
    <location>
        <begin position="569"/>
        <end position="622"/>
    </location>
</feature>
<feature type="compositionally biased region" description="Basic and acidic residues" evidence="7">
    <location>
        <begin position="32"/>
        <end position="41"/>
    </location>
</feature>
<feature type="compositionally biased region" description="Polar residues" evidence="7">
    <location>
        <begin position="97"/>
        <end position="111"/>
    </location>
</feature>
<dbReference type="Pfam" id="PF03943">
    <property type="entry name" value="TAP_C"/>
    <property type="match status" value="1"/>
</dbReference>
<gene>
    <name evidence="10" type="ORF">NliqN6_3772</name>
</gene>
<dbReference type="PROSITE" id="PS51281">
    <property type="entry name" value="TAP_C"/>
    <property type="match status" value="1"/>
</dbReference>
<dbReference type="PROSITE" id="PS51450">
    <property type="entry name" value="LRR"/>
    <property type="match status" value="1"/>
</dbReference>
<evidence type="ECO:0000256" key="4">
    <source>
        <dbReference type="ARBA" id="ARBA00022737"/>
    </source>
</evidence>
<dbReference type="EMBL" id="BLZA01000021">
    <property type="protein sequence ID" value="GHJ87370.1"/>
    <property type="molecule type" value="Genomic_DNA"/>
</dbReference>
<reference evidence="10" key="1">
    <citation type="submission" date="2020-07" db="EMBL/GenBank/DDBJ databases">
        <title>Draft Genome Sequence of a Deep-Sea Yeast, Naganishia (Cryptococcus) liquefaciens strain N6.</title>
        <authorList>
            <person name="Han Y.W."/>
            <person name="Kajitani R."/>
            <person name="Morimoto H."/>
            <person name="Parhat M."/>
            <person name="Tsubouchi H."/>
            <person name="Bakenova O."/>
            <person name="Ogata M."/>
            <person name="Argunhan B."/>
            <person name="Aoki R."/>
            <person name="Kajiwara S."/>
            <person name="Itoh T."/>
            <person name="Iwasaki H."/>
        </authorList>
    </citation>
    <scope>NUCLEOTIDE SEQUENCE</scope>
    <source>
        <strain evidence="10">N6</strain>
    </source>
</reference>
<accession>A0A8H3YF66</accession>
<dbReference type="GO" id="GO:0016973">
    <property type="term" value="P:poly(A)+ mRNA export from nucleus"/>
    <property type="evidence" value="ECO:0007669"/>
    <property type="project" value="TreeGrafter"/>
</dbReference>
<dbReference type="GO" id="GO:0003723">
    <property type="term" value="F:RNA binding"/>
    <property type="evidence" value="ECO:0007669"/>
    <property type="project" value="TreeGrafter"/>
</dbReference>
<dbReference type="GO" id="GO:0005634">
    <property type="term" value="C:nucleus"/>
    <property type="evidence" value="ECO:0007669"/>
    <property type="project" value="UniProtKB-SubCell"/>
</dbReference>
<evidence type="ECO:0000313" key="11">
    <source>
        <dbReference type="Proteomes" id="UP000620104"/>
    </source>
</evidence>
<dbReference type="SUPFAM" id="SSF54427">
    <property type="entry name" value="NTF2-like"/>
    <property type="match status" value="1"/>
</dbReference>
<evidence type="ECO:0000256" key="1">
    <source>
        <dbReference type="ARBA" id="ARBA00004123"/>
    </source>
</evidence>
<dbReference type="InterPro" id="IPR002075">
    <property type="entry name" value="NTF2_dom"/>
</dbReference>
<dbReference type="Gene3D" id="3.80.10.10">
    <property type="entry name" value="Ribonuclease Inhibitor"/>
    <property type="match status" value="1"/>
</dbReference>
<protein>
    <submittedName>
        <fullName evidence="10">Uncharacterized protein</fullName>
    </submittedName>
</protein>
<name>A0A8H3YF66_9TREE</name>
<organism evidence="10 11">
    <name type="scientific">Naganishia liquefaciens</name>
    <dbReference type="NCBI Taxonomy" id="104408"/>
    <lineage>
        <taxon>Eukaryota</taxon>
        <taxon>Fungi</taxon>
        <taxon>Dikarya</taxon>
        <taxon>Basidiomycota</taxon>
        <taxon>Agaricomycotina</taxon>
        <taxon>Tremellomycetes</taxon>
        <taxon>Filobasidiales</taxon>
        <taxon>Filobasidiaceae</taxon>
        <taxon>Naganishia</taxon>
    </lineage>
</organism>
<evidence type="ECO:0000256" key="6">
    <source>
        <dbReference type="ARBA" id="ARBA00023242"/>
    </source>
</evidence>
<dbReference type="InterPro" id="IPR032675">
    <property type="entry name" value="LRR_dom_sf"/>
</dbReference>
<evidence type="ECO:0000256" key="2">
    <source>
        <dbReference type="ARBA" id="ARBA00009285"/>
    </source>
</evidence>
<keyword evidence="5" id="KW-0509">mRNA transport</keyword>